<dbReference type="Gene3D" id="3.30.70.330">
    <property type="match status" value="3"/>
</dbReference>
<dbReference type="SUPFAM" id="SSF54928">
    <property type="entry name" value="RNA-binding domain, RBD"/>
    <property type="match status" value="3"/>
</dbReference>
<sequence>MAAKERREIVLEDKIEDVCKKFDCTIYREKRQRTFGPRPPLKTFNPERGSEVFVNSLPRNLLEDELVPFFSTVGELYETRLMMEDWDALNTQGFAFVKYTSTEGAKAAVDNLNGAHIRPGCPISVKISIDNRELYITCIKRTLTKDEILNDLSKVLAGVVDVTIYKNSTNPPNYSNRGFAFIQFENNRLAAKARKLIIQKKVKVGGVTICGEWAEPEHKQVNVAFMGERPESMKHLFVRNVGVDTTPEELCEEFNKAIGKPDAVANVKCFNEAAFIDMKTSEDGVLAVSIMNGRVFKGQELSVVLSKAQFKMANPLVERITNRFKFYRLDVVPGLETDRQSHLGARRFDPNGFVNMLLAFCKFGDDLNRLETPIWIFERTVTESGKIYFSCTCRVDIKTGGSLCAKTEKLYEKSEHAKIMSSAVMIRRVAEFLLWQQPPQQQPPAYMHPIPSYPPQMQYHLQQQFVPVPITEMHPHPEYIYNECSRVYDFSAMSHNLHYY</sequence>
<dbReference type="OrthoDB" id="3800936at2759"/>
<dbReference type="PROSITE" id="PS50102">
    <property type="entry name" value="RRM"/>
    <property type="match status" value="3"/>
</dbReference>
<dbReference type="AlphaFoldDB" id="A0A7I8W5S8"/>
<gene>
    <name evidence="4" type="ORF">DGYR_LOCUS11251</name>
</gene>
<protein>
    <recommendedName>
        <fullName evidence="3">RRM domain-containing protein</fullName>
    </recommendedName>
</protein>
<dbReference type="Proteomes" id="UP000549394">
    <property type="component" value="Unassembled WGS sequence"/>
</dbReference>
<comment type="caution">
    <text evidence="4">The sequence shown here is derived from an EMBL/GenBank/DDBJ whole genome shotgun (WGS) entry which is preliminary data.</text>
</comment>
<dbReference type="InterPro" id="IPR000504">
    <property type="entry name" value="RRM_dom"/>
</dbReference>
<organism evidence="4 5">
    <name type="scientific">Dimorphilus gyrociliatus</name>
    <dbReference type="NCBI Taxonomy" id="2664684"/>
    <lineage>
        <taxon>Eukaryota</taxon>
        <taxon>Metazoa</taxon>
        <taxon>Spiralia</taxon>
        <taxon>Lophotrochozoa</taxon>
        <taxon>Annelida</taxon>
        <taxon>Polychaeta</taxon>
        <taxon>Polychaeta incertae sedis</taxon>
        <taxon>Dinophilidae</taxon>
        <taxon>Dimorphilus</taxon>
    </lineage>
</organism>
<reference evidence="4 5" key="1">
    <citation type="submission" date="2020-08" db="EMBL/GenBank/DDBJ databases">
        <authorList>
            <person name="Hejnol A."/>
        </authorList>
    </citation>
    <scope>NUCLEOTIDE SEQUENCE [LARGE SCALE GENOMIC DNA]</scope>
</reference>
<dbReference type="GO" id="GO:0003723">
    <property type="term" value="F:RNA binding"/>
    <property type="evidence" value="ECO:0007669"/>
    <property type="project" value="UniProtKB-UniRule"/>
</dbReference>
<feature type="domain" description="RRM" evidence="3">
    <location>
        <begin position="234"/>
        <end position="308"/>
    </location>
</feature>
<evidence type="ECO:0000313" key="5">
    <source>
        <dbReference type="Proteomes" id="UP000549394"/>
    </source>
</evidence>
<name>A0A7I8W5S8_9ANNE</name>
<feature type="domain" description="RRM" evidence="3">
    <location>
        <begin position="132"/>
        <end position="228"/>
    </location>
</feature>
<accession>A0A7I8W5S8</accession>
<proteinExistence type="predicted"/>
<dbReference type="InterPro" id="IPR012677">
    <property type="entry name" value="Nucleotide-bd_a/b_plait_sf"/>
</dbReference>
<evidence type="ECO:0000313" key="4">
    <source>
        <dbReference type="EMBL" id="CAD5123584.1"/>
    </source>
</evidence>
<evidence type="ECO:0000256" key="1">
    <source>
        <dbReference type="ARBA" id="ARBA00022884"/>
    </source>
</evidence>
<evidence type="ECO:0000259" key="3">
    <source>
        <dbReference type="PROSITE" id="PS50102"/>
    </source>
</evidence>
<dbReference type="EMBL" id="CAJFCJ010000019">
    <property type="protein sequence ID" value="CAD5123584.1"/>
    <property type="molecule type" value="Genomic_DNA"/>
</dbReference>
<dbReference type="Pfam" id="PF00076">
    <property type="entry name" value="RRM_1"/>
    <property type="match status" value="2"/>
</dbReference>
<keyword evidence="1 2" id="KW-0694">RNA-binding</keyword>
<keyword evidence="5" id="KW-1185">Reference proteome</keyword>
<dbReference type="PANTHER" id="PTHR21245">
    <property type="entry name" value="HETEROGENEOUS NUCLEAR RIBONUCLEOPROTEIN"/>
    <property type="match status" value="1"/>
</dbReference>
<dbReference type="SMART" id="SM00360">
    <property type="entry name" value="RRM"/>
    <property type="match status" value="3"/>
</dbReference>
<feature type="domain" description="RRM" evidence="3">
    <location>
        <begin position="50"/>
        <end position="130"/>
    </location>
</feature>
<dbReference type="InterPro" id="IPR035979">
    <property type="entry name" value="RBD_domain_sf"/>
</dbReference>
<evidence type="ECO:0000256" key="2">
    <source>
        <dbReference type="PROSITE-ProRule" id="PRU00176"/>
    </source>
</evidence>